<feature type="compositionally biased region" description="Basic and acidic residues" evidence="15">
    <location>
        <begin position="770"/>
        <end position="782"/>
    </location>
</feature>
<dbReference type="OrthoDB" id="6627536at2759"/>
<proteinExistence type="predicted"/>
<dbReference type="PROSITE" id="PS51567">
    <property type="entry name" value="SAM_MT43_SUVAR420_1"/>
    <property type="match status" value="1"/>
</dbReference>
<feature type="compositionally biased region" description="Basic and acidic residues" evidence="15">
    <location>
        <begin position="465"/>
        <end position="474"/>
    </location>
</feature>
<comment type="function">
    <text evidence="1">Histone methyltransferase that trimethylates 'Lys-20' of histone H4 to form H4K20me3.</text>
</comment>
<dbReference type="eggNOG" id="KOG2589">
    <property type="taxonomic scope" value="Eukaryota"/>
</dbReference>
<dbReference type="HOGENOM" id="CLU_013724_0_0_1"/>
<feature type="region of interest" description="Disordered" evidence="15">
    <location>
        <begin position="860"/>
        <end position="943"/>
    </location>
</feature>
<feature type="compositionally biased region" description="Basic and acidic residues" evidence="15">
    <location>
        <begin position="489"/>
        <end position="502"/>
    </location>
</feature>
<feature type="compositionally biased region" description="Basic residues" evidence="15">
    <location>
        <begin position="386"/>
        <end position="396"/>
    </location>
</feature>
<evidence type="ECO:0000256" key="14">
    <source>
        <dbReference type="ARBA" id="ARBA00048081"/>
    </source>
</evidence>
<evidence type="ECO:0000256" key="6">
    <source>
        <dbReference type="ARBA" id="ARBA00022454"/>
    </source>
</evidence>
<feature type="region of interest" description="Disordered" evidence="15">
    <location>
        <begin position="441"/>
        <end position="503"/>
    </location>
</feature>
<evidence type="ECO:0000256" key="15">
    <source>
        <dbReference type="SAM" id="MobiDB-lite"/>
    </source>
</evidence>
<feature type="compositionally biased region" description="Basic and acidic residues" evidence="15">
    <location>
        <begin position="364"/>
        <end position="374"/>
    </location>
</feature>
<dbReference type="InterPro" id="IPR041938">
    <property type="entry name" value="Hist-Lys_N-MTase_N"/>
</dbReference>
<dbReference type="GO" id="GO:0005634">
    <property type="term" value="C:nucleus"/>
    <property type="evidence" value="ECO:0007669"/>
    <property type="project" value="UniProtKB-SubCell"/>
</dbReference>
<evidence type="ECO:0000256" key="2">
    <source>
        <dbReference type="ARBA" id="ARBA00004123"/>
    </source>
</evidence>
<evidence type="ECO:0000256" key="1">
    <source>
        <dbReference type="ARBA" id="ARBA00001984"/>
    </source>
</evidence>
<dbReference type="RefSeq" id="XP_007674140.1">
    <property type="nucleotide sequence ID" value="XM_007675950.1"/>
</dbReference>
<feature type="region of interest" description="Disordered" evidence="15">
    <location>
        <begin position="257"/>
        <end position="420"/>
    </location>
</feature>
<comment type="catalytic activity">
    <reaction evidence="14">
        <text>L-lysyl(20)-[histone H4] + 3 S-adenosyl-L-methionine = N(6),N(6),N(6)-trimethyl-L-lysyl(20)-[histone H4] + 3 S-adenosyl-L-homocysteine + 3 H(+)</text>
        <dbReference type="Rhea" id="RHEA:64456"/>
        <dbReference type="Rhea" id="RHEA-COMP:15554"/>
        <dbReference type="Rhea" id="RHEA-COMP:15998"/>
        <dbReference type="ChEBI" id="CHEBI:15378"/>
        <dbReference type="ChEBI" id="CHEBI:29969"/>
        <dbReference type="ChEBI" id="CHEBI:57856"/>
        <dbReference type="ChEBI" id="CHEBI:59789"/>
        <dbReference type="ChEBI" id="CHEBI:61961"/>
        <dbReference type="EC" id="2.1.1.372"/>
    </reaction>
</comment>
<reference evidence="17 18" key="1">
    <citation type="journal article" date="2012" name="PLoS Pathog.">
        <title>Diverse lifestyles and strategies of plant pathogenesis encoded in the genomes of eighteen Dothideomycetes fungi.</title>
        <authorList>
            <person name="Ohm R.A."/>
            <person name="Feau N."/>
            <person name="Henrissat B."/>
            <person name="Schoch C.L."/>
            <person name="Horwitz B.A."/>
            <person name="Barry K.W."/>
            <person name="Condon B.J."/>
            <person name="Copeland A.C."/>
            <person name="Dhillon B."/>
            <person name="Glaser F."/>
            <person name="Hesse C.N."/>
            <person name="Kosti I."/>
            <person name="LaButti K."/>
            <person name="Lindquist E.A."/>
            <person name="Lucas S."/>
            <person name="Salamov A.A."/>
            <person name="Bradshaw R.E."/>
            <person name="Ciuffetti L."/>
            <person name="Hamelin R.C."/>
            <person name="Kema G.H.J."/>
            <person name="Lawrence C."/>
            <person name="Scott J.A."/>
            <person name="Spatafora J.W."/>
            <person name="Turgeon B.G."/>
            <person name="de Wit P.J.G.M."/>
            <person name="Zhong S."/>
            <person name="Goodwin S.B."/>
            <person name="Grigoriev I.V."/>
        </authorList>
    </citation>
    <scope>NUCLEOTIDE SEQUENCE [LARGE SCALE GENOMIC DNA]</scope>
    <source>
        <strain evidence="17 18">UAMH 10762</strain>
    </source>
</reference>
<evidence type="ECO:0000256" key="13">
    <source>
        <dbReference type="ARBA" id="ARBA00030653"/>
    </source>
</evidence>
<feature type="compositionally biased region" description="Basic residues" evidence="15">
    <location>
        <begin position="283"/>
        <end position="294"/>
    </location>
</feature>
<dbReference type="Proteomes" id="UP000011761">
    <property type="component" value="Unassembled WGS sequence"/>
</dbReference>
<dbReference type="InterPro" id="IPR039977">
    <property type="entry name" value="Suv4-20/Set9"/>
</dbReference>
<dbReference type="EMBL" id="KB445552">
    <property type="protein sequence ID" value="EMC99144.1"/>
    <property type="molecule type" value="Genomic_DNA"/>
</dbReference>
<comment type="subcellular location">
    <subcellularLocation>
        <location evidence="3">Chromosome</location>
    </subcellularLocation>
    <subcellularLocation>
        <location evidence="2">Nucleus</location>
    </subcellularLocation>
</comment>
<dbReference type="GO" id="GO:0032259">
    <property type="term" value="P:methylation"/>
    <property type="evidence" value="ECO:0007669"/>
    <property type="project" value="UniProtKB-KW"/>
</dbReference>
<feature type="compositionally biased region" description="Basic and acidic residues" evidence="15">
    <location>
        <begin position="338"/>
        <end position="347"/>
    </location>
</feature>
<dbReference type="STRING" id="717646.M2NIE0"/>
<evidence type="ECO:0000256" key="9">
    <source>
        <dbReference type="ARBA" id="ARBA00022691"/>
    </source>
</evidence>
<dbReference type="Pfam" id="PF00856">
    <property type="entry name" value="SET"/>
    <property type="match status" value="1"/>
</dbReference>
<feature type="compositionally biased region" description="Acidic residues" evidence="15">
    <location>
        <begin position="268"/>
        <end position="278"/>
    </location>
</feature>
<dbReference type="SUPFAM" id="SSF82199">
    <property type="entry name" value="SET domain"/>
    <property type="match status" value="1"/>
</dbReference>
<feature type="region of interest" description="Disordered" evidence="15">
    <location>
        <begin position="704"/>
        <end position="782"/>
    </location>
</feature>
<dbReference type="PANTHER" id="PTHR12977:SF4">
    <property type="entry name" value="HISTONE-LYSINE N-METHYLTRANSFERASE KMT5B"/>
    <property type="match status" value="1"/>
</dbReference>
<keyword evidence="11" id="KW-0539">Nucleus</keyword>
<dbReference type="Gene3D" id="1.10.10.1700">
    <property type="entry name" value="Histone-lysine N-methyltransferase"/>
    <property type="match status" value="1"/>
</dbReference>
<dbReference type="Gene3D" id="2.170.270.10">
    <property type="entry name" value="SET domain"/>
    <property type="match status" value="1"/>
</dbReference>
<evidence type="ECO:0000256" key="10">
    <source>
        <dbReference type="ARBA" id="ARBA00022853"/>
    </source>
</evidence>
<dbReference type="KEGG" id="bcom:BAUCODRAFT_393590"/>
<accession>M2NIE0</accession>
<name>M2NIE0_BAUPA</name>
<keyword evidence="18" id="KW-1185">Reference proteome</keyword>
<dbReference type="OMA" id="DEAYATH"/>
<keyword evidence="10" id="KW-0156">Chromatin regulator</keyword>
<dbReference type="CDD" id="cd10524">
    <property type="entry name" value="SET_Suv4-20-like"/>
    <property type="match status" value="1"/>
</dbReference>
<dbReference type="PROSITE" id="PS50280">
    <property type="entry name" value="SET"/>
    <property type="match status" value="1"/>
</dbReference>
<evidence type="ECO:0000256" key="5">
    <source>
        <dbReference type="ARBA" id="ARBA00015413"/>
    </source>
</evidence>
<gene>
    <name evidence="17" type="ORF">BAUCODRAFT_393590</name>
</gene>
<keyword evidence="6" id="KW-0158">Chromosome</keyword>
<evidence type="ECO:0000256" key="3">
    <source>
        <dbReference type="ARBA" id="ARBA00004286"/>
    </source>
</evidence>
<feature type="compositionally biased region" description="Polar residues" evidence="15">
    <location>
        <begin position="614"/>
        <end position="625"/>
    </location>
</feature>
<feature type="compositionally biased region" description="Basic residues" evidence="15">
    <location>
        <begin position="312"/>
        <end position="321"/>
    </location>
</feature>
<evidence type="ECO:0000313" key="17">
    <source>
        <dbReference type="EMBL" id="EMC99144.1"/>
    </source>
</evidence>
<organism evidence="17 18">
    <name type="scientific">Baudoinia panamericana (strain UAMH 10762)</name>
    <name type="common">Angels' share fungus</name>
    <name type="synonym">Baudoinia compniacensis (strain UAMH 10762)</name>
    <dbReference type="NCBI Taxonomy" id="717646"/>
    <lineage>
        <taxon>Eukaryota</taxon>
        <taxon>Fungi</taxon>
        <taxon>Dikarya</taxon>
        <taxon>Ascomycota</taxon>
        <taxon>Pezizomycotina</taxon>
        <taxon>Dothideomycetes</taxon>
        <taxon>Dothideomycetidae</taxon>
        <taxon>Mycosphaerellales</taxon>
        <taxon>Teratosphaeriaceae</taxon>
        <taxon>Baudoinia</taxon>
    </lineage>
</organism>
<dbReference type="InterPro" id="IPR025783">
    <property type="entry name" value="Set9_fungi"/>
</dbReference>
<evidence type="ECO:0000313" key="18">
    <source>
        <dbReference type="Proteomes" id="UP000011761"/>
    </source>
</evidence>
<dbReference type="GO" id="GO:0140943">
    <property type="term" value="F:histone H4K20 trimethyltransferase activity"/>
    <property type="evidence" value="ECO:0007669"/>
    <property type="project" value="UniProtKB-EC"/>
</dbReference>
<feature type="compositionally biased region" description="Acidic residues" evidence="15">
    <location>
        <begin position="706"/>
        <end position="717"/>
    </location>
</feature>
<dbReference type="InterPro" id="IPR046341">
    <property type="entry name" value="SET_dom_sf"/>
</dbReference>
<dbReference type="SMART" id="SM00317">
    <property type="entry name" value="SET"/>
    <property type="match status" value="1"/>
</dbReference>
<evidence type="ECO:0000256" key="8">
    <source>
        <dbReference type="ARBA" id="ARBA00022679"/>
    </source>
</evidence>
<feature type="domain" description="SET" evidence="16">
    <location>
        <begin position="120"/>
        <end position="233"/>
    </location>
</feature>
<keyword evidence="7" id="KW-0489">Methyltransferase</keyword>
<dbReference type="GeneID" id="19113774"/>
<evidence type="ECO:0000256" key="12">
    <source>
        <dbReference type="ARBA" id="ARBA00024057"/>
    </source>
</evidence>
<dbReference type="GO" id="GO:0005694">
    <property type="term" value="C:chromosome"/>
    <property type="evidence" value="ECO:0007669"/>
    <property type="project" value="UniProtKB-SubCell"/>
</dbReference>
<feature type="compositionally biased region" description="Low complexity" evidence="15">
    <location>
        <begin position="626"/>
        <end position="644"/>
    </location>
</feature>
<keyword evidence="9" id="KW-0949">S-adenosyl-L-methionine</keyword>
<evidence type="ECO:0000256" key="7">
    <source>
        <dbReference type="ARBA" id="ARBA00022603"/>
    </source>
</evidence>
<evidence type="ECO:0000259" key="16">
    <source>
        <dbReference type="PROSITE" id="PS50280"/>
    </source>
</evidence>
<dbReference type="InterPro" id="IPR001214">
    <property type="entry name" value="SET_dom"/>
</dbReference>
<dbReference type="PANTHER" id="PTHR12977">
    <property type="entry name" value="SUPPRESSOR OF VARIEGATION 4-20-RELATED"/>
    <property type="match status" value="1"/>
</dbReference>
<feature type="region of interest" description="Disordered" evidence="15">
    <location>
        <begin position="522"/>
        <end position="652"/>
    </location>
</feature>
<evidence type="ECO:0000256" key="4">
    <source>
        <dbReference type="ARBA" id="ARBA00014232"/>
    </source>
</evidence>
<evidence type="ECO:0000256" key="11">
    <source>
        <dbReference type="ARBA" id="ARBA00023242"/>
    </source>
</evidence>
<feature type="compositionally biased region" description="Basic and acidic residues" evidence="15">
    <location>
        <begin position="872"/>
        <end position="904"/>
    </location>
</feature>
<dbReference type="AlphaFoldDB" id="M2NIE0"/>
<sequence>MPRQAADLEEALKKKGGLTLSQLANYDDLITDALVDRVYFWSTIRKLKATYHPCRGVAEEEVCSILQKRVIIQKEPTVAHEELLRLPGIQKFYRGLGTEDEKEHFERHVRKYINIYLPDCPFDVGTTNRYTVMTAEAAIYARKAIRKGEPIKYLSGIQVEMTEQEEKELCSRTDFSIVLSSRRKRPSLFLGPARFANHDCDSNARLNTSGPHGIHIVACKDIAVGDEITVTYGEDYFGLENCECLCATCENNVRNGWDPRGPLLKDDSSEDDESEAEEEPRPHRVPQRPMLGKRKRDESQSDALLQGEPSPKRRGPGRPRKYPLPPGETMSAYKKKRAVADARERSELSTTEAQARMKAIRKPTNIERHNEARKAQLGHGRWQSTKQRRKHGKARVVRMQPQLKQPEDSSMSSEERADSEATAVLDRIRAMLCNIGDLVLSKRQAAEEPQDMLEKSPEIAETDSEQQRTPESRNVRGGADDQEDWDEAYATHESAEWPRDGAGRFVPRSMRAMLEERRARLLEDRSMSCDYATTVDNPHGDARTPSSASQSGRRGAVDGKPSLSSGKRSRFAVVENAASDIWSVPASPDPALEEPRGPSGHALCERAEPAGVASTGSTSPSSNGMADSSSNGTAASSATSLQSAPRPQIRKEFLGPNIAFDIVEMLTKPPPEDEDDAMELVEGSKAHASASQLISANFVIEHDRAEEEEEAEEEVEGGEGSVQPRRGRTVTRDARQQTFKMQKEPEQSRAPIRSIETEDDAEAEAESSNSEERRGEPRTPGDYHLCRALLATTYHRWVECRNCDKHFVQSEAYLTRIACPRCERHSKLYGYYWPKTDREGRFDTEERVLDHRTIHRFIEPEEERSEKKGRKTLAEMVREREKEALESSREGSEESEGWTKADRGKRLRGSPRRGAVPVPEREPSTVRAAVERSGGPRRSRRTM</sequence>
<dbReference type="EC" id="2.1.1.372" evidence="12"/>
<keyword evidence="8" id="KW-0808">Transferase</keyword>
<protein>
    <recommendedName>
        <fullName evidence="5">Histone-lysine N-methyltransferase SET9</fullName>
        <ecNumber evidence="12">2.1.1.372</ecNumber>
    </recommendedName>
    <alternativeName>
        <fullName evidence="4">Histone-lysine N-methyltransferase set9</fullName>
    </alternativeName>
    <alternativeName>
        <fullName evidence="13">SET domain protein 9</fullName>
    </alternativeName>
</protein>
<feature type="compositionally biased region" description="Basic and acidic residues" evidence="15">
    <location>
        <begin position="730"/>
        <end position="747"/>
    </location>
</feature>